<reference evidence="3" key="1">
    <citation type="submission" date="2017-03" db="EMBL/GenBank/DDBJ databases">
        <title>Phytopthora megakarya and P. palmivora, two closely related causual agents of cacao black pod achieved similar genome size and gene model numbers by different mechanisms.</title>
        <authorList>
            <person name="Ali S."/>
            <person name="Shao J."/>
            <person name="Larry D.J."/>
            <person name="Kronmiller B."/>
            <person name="Shen D."/>
            <person name="Strem M.D."/>
            <person name="Melnick R.L."/>
            <person name="Guiltinan M.J."/>
            <person name="Tyler B.M."/>
            <person name="Meinhardt L.W."/>
            <person name="Bailey B.A."/>
        </authorList>
    </citation>
    <scope>NUCLEOTIDE SEQUENCE [LARGE SCALE GENOMIC DNA]</scope>
    <source>
        <strain evidence="3">zdho120</strain>
    </source>
</reference>
<feature type="region of interest" description="Disordered" evidence="1">
    <location>
        <begin position="1"/>
        <end position="20"/>
    </location>
</feature>
<organism evidence="2 3">
    <name type="scientific">Phytophthora megakarya</name>
    <dbReference type="NCBI Taxonomy" id="4795"/>
    <lineage>
        <taxon>Eukaryota</taxon>
        <taxon>Sar</taxon>
        <taxon>Stramenopiles</taxon>
        <taxon>Oomycota</taxon>
        <taxon>Peronosporomycetes</taxon>
        <taxon>Peronosporales</taxon>
        <taxon>Peronosporaceae</taxon>
        <taxon>Phytophthora</taxon>
    </lineage>
</organism>
<feature type="non-terminal residue" evidence="2">
    <location>
        <position position="1"/>
    </location>
</feature>
<evidence type="ECO:0000313" key="3">
    <source>
        <dbReference type="Proteomes" id="UP000198211"/>
    </source>
</evidence>
<comment type="caution">
    <text evidence="2">The sequence shown here is derived from an EMBL/GenBank/DDBJ whole genome shotgun (WGS) entry which is preliminary data.</text>
</comment>
<evidence type="ECO:0000256" key="1">
    <source>
        <dbReference type="SAM" id="MobiDB-lite"/>
    </source>
</evidence>
<dbReference type="AlphaFoldDB" id="A0A225W3L4"/>
<accession>A0A225W3L4</accession>
<sequence>ESVDDGPLEETDLPSSSFTERLTVAQEDTVIAGMDKPLLEIVAKRNINRSVEYLALASNYETFWLPRSELMPSYGALITMSDQAERMKKGLPELRRSPRLADANAEVDEDDILMA</sequence>
<feature type="compositionally biased region" description="Acidic residues" evidence="1">
    <location>
        <begin position="1"/>
        <end position="12"/>
    </location>
</feature>
<dbReference type="Proteomes" id="UP000198211">
    <property type="component" value="Unassembled WGS sequence"/>
</dbReference>
<gene>
    <name evidence="2" type="ORF">PHMEG_00014929</name>
</gene>
<evidence type="ECO:0000313" key="2">
    <source>
        <dbReference type="EMBL" id="OWZ11974.1"/>
    </source>
</evidence>
<name>A0A225W3L4_9STRA</name>
<proteinExistence type="predicted"/>
<keyword evidence="3" id="KW-1185">Reference proteome</keyword>
<dbReference type="EMBL" id="NBNE01001977">
    <property type="protein sequence ID" value="OWZ11974.1"/>
    <property type="molecule type" value="Genomic_DNA"/>
</dbReference>
<protein>
    <submittedName>
        <fullName evidence="2">Uncharacterized protein</fullName>
    </submittedName>
</protein>
<dbReference type="OrthoDB" id="122946at2759"/>